<dbReference type="Proteomes" id="UP001174997">
    <property type="component" value="Unassembled WGS sequence"/>
</dbReference>
<reference evidence="4" key="1">
    <citation type="submission" date="2023-06" db="EMBL/GenBank/DDBJ databases">
        <title>Genome-scale phylogeny and comparative genomics of the fungal order Sordariales.</title>
        <authorList>
            <consortium name="Lawrence Berkeley National Laboratory"/>
            <person name="Hensen N."/>
            <person name="Bonometti L."/>
            <person name="Westerberg I."/>
            <person name="Brannstrom I.O."/>
            <person name="Guillou S."/>
            <person name="Cros-Aarteil S."/>
            <person name="Calhoun S."/>
            <person name="Haridas S."/>
            <person name="Kuo A."/>
            <person name="Mondo S."/>
            <person name="Pangilinan J."/>
            <person name="Riley R."/>
            <person name="Labutti K."/>
            <person name="Andreopoulos B."/>
            <person name="Lipzen A."/>
            <person name="Chen C."/>
            <person name="Yanf M."/>
            <person name="Daum C."/>
            <person name="Ng V."/>
            <person name="Clum A."/>
            <person name="Steindorff A."/>
            <person name="Ohm R."/>
            <person name="Martin F."/>
            <person name="Silar P."/>
            <person name="Natvig D."/>
            <person name="Lalanne C."/>
            <person name="Gautier V."/>
            <person name="Ament-Velasquez S.L."/>
            <person name="Kruys A."/>
            <person name="Hutchinson M.I."/>
            <person name="Powell A.J."/>
            <person name="Barry K."/>
            <person name="Miller A.N."/>
            <person name="Grigoriev I.V."/>
            <person name="Debuchy R."/>
            <person name="Gladieux P."/>
            <person name="Thoren M.H."/>
            <person name="Johannesson H."/>
        </authorList>
    </citation>
    <scope>NUCLEOTIDE SEQUENCE</scope>
    <source>
        <strain evidence="4">CBS 307.81</strain>
    </source>
</reference>
<organism evidence="4 5">
    <name type="scientific">Cercophora samala</name>
    <dbReference type="NCBI Taxonomy" id="330535"/>
    <lineage>
        <taxon>Eukaryota</taxon>
        <taxon>Fungi</taxon>
        <taxon>Dikarya</taxon>
        <taxon>Ascomycota</taxon>
        <taxon>Pezizomycotina</taxon>
        <taxon>Sordariomycetes</taxon>
        <taxon>Sordariomycetidae</taxon>
        <taxon>Sordariales</taxon>
        <taxon>Lasiosphaeriaceae</taxon>
        <taxon>Cercophora</taxon>
    </lineage>
</organism>
<protein>
    <recommendedName>
        <fullName evidence="6">NACHT domain-containing protein</fullName>
    </recommendedName>
</protein>
<dbReference type="PANTHER" id="PTHR10039:SF5">
    <property type="entry name" value="NACHT DOMAIN-CONTAINING PROTEIN"/>
    <property type="match status" value="1"/>
</dbReference>
<evidence type="ECO:0008006" key="6">
    <source>
        <dbReference type="Google" id="ProtNLM"/>
    </source>
</evidence>
<evidence type="ECO:0000256" key="1">
    <source>
        <dbReference type="ARBA" id="ARBA00022737"/>
    </source>
</evidence>
<dbReference type="Gene3D" id="3.40.50.300">
    <property type="entry name" value="P-loop containing nucleotide triphosphate hydrolases"/>
    <property type="match status" value="1"/>
</dbReference>
<comment type="caution">
    <text evidence="4">The sequence shown here is derived from an EMBL/GenBank/DDBJ whole genome shotgun (WGS) entry which is preliminary data.</text>
</comment>
<dbReference type="EMBL" id="JAULSY010000116">
    <property type="protein sequence ID" value="KAK0665113.1"/>
    <property type="molecule type" value="Genomic_DNA"/>
</dbReference>
<evidence type="ECO:0000259" key="3">
    <source>
        <dbReference type="Pfam" id="PF25053"/>
    </source>
</evidence>
<dbReference type="Pfam" id="PF24883">
    <property type="entry name" value="NPHP3_N"/>
    <property type="match status" value="1"/>
</dbReference>
<dbReference type="InterPro" id="IPR056884">
    <property type="entry name" value="NPHP3-like_N"/>
</dbReference>
<evidence type="ECO:0000313" key="5">
    <source>
        <dbReference type="Proteomes" id="UP001174997"/>
    </source>
</evidence>
<evidence type="ECO:0000259" key="2">
    <source>
        <dbReference type="Pfam" id="PF24883"/>
    </source>
</evidence>
<evidence type="ECO:0000313" key="4">
    <source>
        <dbReference type="EMBL" id="KAK0665113.1"/>
    </source>
</evidence>
<dbReference type="InterPro" id="IPR056693">
    <property type="entry name" value="DUF7791"/>
</dbReference>
<feature type="domain" description="Nephrocystin 3-like N-terminal" evidence="2">
    <location>
        <begin position="293"/>
        <end position="466"/>
    </location>
</feature>
<accession>A0AA40D6Y6</accession>
<proteinExistence type="predicted"/>
<gene>
    <name evidence="4" type="ORF">QBC41DRAFT_258817</name>
</gene>
<sequence length="935" mass="105522">MEPLSALSVAAAAVQFIDWGARVLSESRERYISAAGHTLAELEVSQIAADLSALSSAIQKTITEQTNTQHYATHSNKNDFEAAILSACQECQEIAGDISSAIHKTTFNASSTDRDVARVLQCFFEALMKSSKGRVEVWNVKLASAKQKLMTALMGSLWARTSVASYSQLPAAGHESDLISILKRIEKKVGTESPKPLGVMDEELDPRQQAVINTIWSPDWLGKGCAISSPNTTPQPETLQQDRWRQYCSYIIDSFRFDSMLNRETNIPQAYQDTYSWVFEKPRVDSQGEAMWSDFSSWLEDPSTSNVYWITGKPGAGKSTLMKYIMTNSSLQFHLGRWASGGPLLIGNFYFWLAGGDQMQRSREGLLFSLLCQILNQDFSLVPVVCPRRWALMQLFGTGALRVMPKWELPELMETLSAITSRAGKSFHLALLIDGLDEFGGDHESLVTFVKDLSAQPGIKIVVSSRPWNVFQDHFEANPRLKVESLTEPDIRAFVTGEFGRTKGYLEFQQANPREAESIVREIISKAQGVFLWVSLVIAQLRVGLTEGNKLSELYGTLQGLPDELSDLYEVIWDKIGQYRQHSAQLFQIHTAFAAVASDLLPTLCSRSALIWLADEGSTIDTGHNIFKTHKSPLHVQQIMKRRLASRTRGLLEITPSGGVEYLHRTARDWMLKQKWPDILSTSGPNFDVHLSMFDALTTCVGFMANAHIPSDYDVREDTEYRNLLWLCLSQAALVSDREQIFPAFMSSFKRFSSNAFGLCSTDTVRSSDDETEWYFIEKWNAELQGLRIGLLQLATLFGVLPFVRHELSKRAKTAEKLKLLNFAVLGSGFYTKRLQLFQENELAYSQSLSRSRAEIVKLLLEHIRSDKFEVWFPQTESELVRRQIRVWKTQETVPVGWEEALGLFDKVHLEKKGRVSQVLQRMKPSRWLSSGHPK</sequence>
<dbReference type="SUPFAM" id="SSF52540">
    <property type="entry name" value="P-loop containing nucleoside triphosphate hydrolases"/>
    <property type="match status" value="1"/>
</dbReference>
<name>A0AA40D6Y6_9PEZI</name>
<dbReference type="PANTHER" id="PTHR10039">
    <property type="entry name" value="AMELOGENIN"/>
    <property type="match status" value="1"/>
</dbReference>
<dbReference type="AlphaFoldDB" id="A0AA40D6Y6"/>
<keyword evidence="5" id="KW-1185">Reference proteome</keyword>
<dbReference type="Pfam" id="PF25053">
    <property type="entry name" value="DUF7791"/>
    <property type="match status" value="1"/>
</dbReference>
<feature type="domain" description="DUF7791" evidence="3">
    <location>
        <begin position="578"/>
        <end position="698"/>
    </location>
</feature>
<dbReference type="InterPro" id="IPR027417">
    <property type="entry name" value="P-loop_NTPase"/>
</dbReference>
<keyword evidence="1" id="KW-0677">Repeat</keyword>